<name>A0A1I4URF9_9BACT</name>
<dbReference type="InterPro" id="IPR015422">
    <property type="entry name" value="PyrdxlP-dep_Trfase_small"/>
</dbReference>
<gene>
    <name evidence="2" type="ORF">SAMN05660836_01961</name>
</gene>
<dbReference type="GO" id="GO:0030170">
    <property type="term" value="F:pyridoxal phosphate binding"/>
    <property type="evidence" value="ECO:0007669"/>
    <property type="project" value="InterPro"/>
</dbReference>
<dbReference type="Gene3D" id="3.40.640.10">
    <property type="entry name" value="Type I PLP-dependent aspartate aminotransferase-like (Major domain)"/>
    <property type="match status" value="1"/>
</dbReference>
<dbReference type="OrthoDB" id="9804474at2"/>
<dbReference type="NCBIfam" id="NF005305">
    <property type="entry name" value="PRK06836.1"/>
    <property type="match status" value="1"/>
</dbReference>
<dbReference type="Gene3D" id="3.90.1150.10">
    <property type="entry name" value="Aspartate Aminotransferase, domain 1"/>
    <property type="match status" value="2"/>
</dbReference>
<sequence>MGAAAKMLKFMEQSSWIRKMFEEGARLRAIYGSDRVCDFSLGNPNVYPPEVVHQELVNLAKSSTGASHGYMPNAGLPEVREAIAEYISPVHGVSFTAEDIVMTCGAAGAMNVILKALLDPGDEVLVPAPYFVEYGFYADNHGGILKPIPTTDDFLPDLDALENAISPKTKVLILNSPNNPTGQVYGEALLRDISEILSKRSTDLNRPIYIVSDEPYRNIAFDGIEVPSVLKFYSRSIIATSYSKDLCLAGERIGYLAVHPEMEKKDSLLGALVLANRILGFVNAPAFMQRLVARLQGITVDPMTYQKKRDMLVAAMKEIGYEFIVPKGAFYLFPKSPVPDDVEFVRMLQEELILVVPGSGFGKPGYFRIAFCVDDEVISRSFNGFEKAYKKALSNS</sequence>
<dbReference type="GO" id="GO:0008483">
    <property type="term" value="F:transaminase activity"/>
    <property type="evidence" value="ECO:0007669"/>
    <property type="project" value="UniProtKB-KW"/>
</dbReference>
<dbReference type="InterPro" id="IPR015421">
    <property type="entry name" value="PyrdxlP-dep_Trfase_major"/>
</dbReference>
<dbReference type="InterPro" id="IPR004839">
    <property type="entry name" value="Aminotransferase_I/II_large"/>
</dbReference>
<reference evidence="3" key="1">
    <citation type="submission" date="2016-10" db="EMBL/GenBank/DDBJ databases">
        <authorList>
            <person name="Varghese N."/>
            <person name="Submissions S."/>
        </authorList>
    </citation>
    <scope>NUCLEOTIDE SEQUENCE [LARGE SCALE GENOMIC DNA]</scope>
    <source>
        <strain evidence="3">DSM 9990</strain>
    </source>
</reference>
<dbReference type="CDD" id="cd00609">
    <property type="entry name" value="AAT_like"/>
    <property type="match status" value="1"/>
</dbReference>
<evidence type="ECO:0000259" key="1">
    <source>
        <dbReference type="Pfam" id="PF00155"/>
    </source>
</evidence>
<keyword evidence="2" id="KW-0032">Aminotransferase</keyword>
<dbReference type="Proteomes" id="UP000199611">
    <property type="component" value="Unassembled WGS sequence"/>
</dbReference>
<feature type="domain" description="Aminotransferase class I/classII large" evidence="1">
    <location>
        <begin position="38"/>
        <end position="378"/>
    </location>
</feature>
<dbReference type="EMBL" id="FOUU01000006">
    <property type="protein sequence ID" value="SFM91546.1"/>
    <property type="molecule type" value="Genomic_DNA"/>
</dbReference>
<dbReference type="PANTHER" id="PTHR42691:SF1">
    <property type="entry name" value="ASPARTATE AMINOTRANSFERASE YHDR-RELATED"/>
    <property type="match status" value="1"/>
</dbReference>
<dbReference type="RefSeq" id="WP_093395391.1">
    <property type="nucleotide sequence ID" value="NZ_FOUU01000006.1"/>
</dbReference>
<proteinExistence type="predicted"/>
<dbReference type="InterPro" id="IPR015424">
    <property type="entry name" value="PyrdxlP-dep_Trfase"/>
</dbReference>
<dbReference type="AlphaFoldDB" id="A0A1I4URF9"/>
<keyword evidence="2" id="KW-0808">Transferase</keyword>
<dbReference type="STRING" id="39841.SAMN05660836_01961"/>
<dbReference type="PANTHER" id="PTHR42691">
    <property type="entry name" value="ASPARTATE AMINOTRANSFERASE YHDR-RELATED"/>
    <property type="match status" value="1"/>
</dbReference>
<keyword evidence="3" id="KW-1185">Reference proteome</keyword>
<evidence type="ECO:0000313" key="3">
    <source>
        <dbReference type="Proteomes" id="UP000199611"/>
    </source>
</evidence>
<organism evidence="2 3">
    <name type="scientific">Thermodesulforhabdus norvegica</name>
    <dbReference type="NCBI Taxonomy" id="39841"/>
    <lineage>
        <taxon>Bacteria</taxon>
        <taxon>Pseudomonadati</taxon>
        <taxon>Thermodesulfobacteriota</taxon>
        <taxon>Syntrophobacteria</taxon>
        <taxon>Syntrophobacterales</taxon>
        <taxon>Thermodesulforhabdaceae</taxon>
        <taxon>Thermodesulforhabdus</taxon>
    </lineage>
</organism>
<protein>
    <submittedName>
        <fullName evidence="2">Aspartate aminotransferase</fullName>
    </submittedName>
</protein>
<accession>A0A1I4URF9</accession>
<evidence type="ECO:0000313" key="2">
    <source>
        <dbReference type="EMBL" id="SFM91546.1"/>
    </source>
</evidence>
<dbReference type="Pfam" id="PF00155">
    <property type="entry name" value="Aminotran_1_2"/>
    <property type="match status" value="1"/>
</dbReference>
<dbReference type="SUPFAM" id="SSF53383">
    <property type="entry name" value="PLP-dependent transferases"/>
    <property type="match status" value="1"/>
</dbReference>